<evidence type="ECO:0008006" key="4">
    <source>
        <dbReference type="Google" id="ProtNLM"/>
    </source>
</evidence>
<feature type="region of interest" description="Disordered" evidence="1">
    <location>
        <begin position="59"/>
        <end position="80"/>
    </location>
</feature>
<dbReference type="Proteomes" id="UP001164746">
    <property type="component" value="Chromosome 8"/>
</dbReference>
<proteinExistence type="predicted"/>
<dbReference type="InterPro" id="IPR052709">
    <property type="entry name" value="Transposase-MT_Hybrid"/>
</dbReference>
<dbReference type="PANTHER" id="PTHR46060:SF2">
    <property type="entry name" value="HISTONE-LYSINE N-METHYLTRANSFERASE SETMAR"/>
    <property type="match status" value="1"/>
</dbReference>
<keyword evidence="3" id="KW-1185">Reference proteome</keyword>
<dbReference type="PANTHER" id="PTHR46060">
    <property type="entry name" value="MARINER MOS1 TRANSPOSASE-LIKE PROTEIN"/>
    <property type="match status" value="1"/>
</dbReference>
<evidence type="ECO:0000313" key="3">
    <source>
        <dbReference type="Proteomes" id="UP001164746"/>
    </source>
</evidence>
<organism evidence="2 3">
    <name type="scientific">Mya arenaria</name>
    <name type="common">Soft-shell clam</name>
    <dbReference type="NCBI Taxonomy" id="6604"/>
    <lineage>
        <taxon>Eukaryota</taxon>
        <taxon>Metazoa</taxon>
        <taxon>Spiralia</taxon>
        <taxon>Lophotrochozoa</taxon>
        <taxon>Mollusca</taxon>
        <taxon>Bivalvia</taxon>
        <taxon>Autobranchia</taxon>
        <taxon>Heteroconchia</taxon>
        <taxon>Euheterodonta</taxon>
        <taxon>Imparidentia</taxon>
        <taxon>Neoheterodontei</taxon>
        <taxon>Myida</taxon>
        <taxon>Myoidea</taxon>
        <taxon>Myidae</taxon>
        <taxon>Mya</taxon>
    </lineage>
</organism>
<evidence type="ECO:0000313" key="2">
    <source>
        <dbReference type="EMBL" id="WAR13643.1"/>
    </source>
</evidence>
<sequence>MKEKNVRVRASWTFVRKCGRDPSFLSRIITTDGTWFHYFELESKQASIVWEQAKRQRIKPYRQEHPKRHQGGSSIKPPYSPDFEPFDFAYFAKLKTYLRGTRFNDITKISHAI</sequence>
<dbReference type="EMBL" id="CP111019">
    <property type="protein sequence ID" value="WAR13643.1"/>
    <property type="molecule type" value="Genomic_DNA"/>
</dbReference>
<name>A0ABY7EYR5_MYAAR</name>
<evidence type="ECO:0000256" key="1">
    <source>
        <dbReference type="SAM" id="MobiDB-lite"/>
    </source>
</evidence>
<protein>
    <recommendedName>
        <fullName evidence="4">Transposase</fullName>
    </recommendedName>
</protein>
<dbReference type="InterPro" id="IPR036397">
    <property type="entry name" value="RNaseH_sf"/>
</dbReference>
<gene>
    <name evidence="2" type="ORF">MAR_027823</name>
</gene>
<reference evidence="2" key="1">
    <citation type="submission" date="2022-11" db="EMBL/GenBank/DDBJ databases">
        <title>Centuries of genome instability and evolution in soft-shell clam transmissible cancer (bioRxiv).</title>
        <authorList>
            <person name="Hart S.F.M."/>
            <person name="Yonemitsu M.A."/>
            <person name="Giersch R.M."/>
            <person name="Beal B.F."/>
            <person name="Arriagada G."/>
            <person name="Davis B.W."/>
            <person name="Ostrander E.A."/>
            <person name="Goff S.P."/>
            <person name="Metzger M.J."/>
        </authorList>
    </citation>
    <scope>NUCLEOTIDE SEQUENCE</scope>
    <source>
        <strain evidence="2">MELC-2E11</strain>
        <tissue evidence="2">Siphon/mantle</tissue>
    </source>
</reference>
<dbReference type="Gene3D" id="3.30.420.10">
    <property type="entry name" value="Ribonuclease H-like superfamily/Ribonuclease H"/>
    <property type="match status" value="2"/>
</dbReference>
<feature type="compositionally biased region" description="Basic residues" evidence="1">
    <location>
        <begin position="59"/>
        <end position="70"/>
    </location>
</feature>
<accession>A0ABY7EYR5</accession>